<dbReference type="InterPro" id="IPR025486">
    <property type="entry name" value="DUF4378"/>
</dbReference>
<sequence>MAKVLWTEDDVQFGKSHPGCISGIFHALDYQYWHSNVKKILPHRKHEGFAKNAKRNRRYKRISDDQDPYEALNLLDTKTNHILVDQSNRKIIPSHKKSIKARIKALVSEDNDKERDHDFVPSPKLLRTYSIHHMESNEWVQPIIFFPENDTETPVTSKRHSDATLSEINESHDVLEVFEVDKEVFVNVLQDRLEEASDTKPKLTKSGSFPTAYKSDSRNLMPMKLKNKLNESYTVSKADKKLDSSNTNDGMRLRRIYSLNESADRYAQLSDFCFSKEAILLPSRSLKLTNGSENPLSAQEPSLFKRTHSLPRIDNPNQESRDTYLLKRSFCQNDPNPVSLHSSTDKCAELNSTQDCELLKGEIDETVKFLENEHSNDAGNNQISHEVTHQSPVLVPEYCPPDEEDHISDDFEEKLEEIKTPNVKKNIGSSMRHYQKDDDFSYVKQILERSGFIKHGFEQTWYSSNQPLDPFVFQEIESQYFHDPERFAEEMNELSHRLLLFDLVDDVLLTMYERSLTYYPEALSSFCHISPAPTGASVLNEVCKRVSHLLNLKPDMSESLDCIVSRDLRSDNGWMNLQLDSECVGLDLEDLIFDELLEEMLFE</sequence>
<dbReference type="OrthoDB" id="758104at2759"/>
<organism evidence="2 3">
    <name type="scientific">Artemisia annua</name>
    <name type="common">Sweet wormwood</name>
    <dbReference type="NCBI Taxonomy" id="35608"/>
    <lineage>
        <taxon>Eukaryota</taxon>
        <taxon>Viridiplantae</taxon>
        <taxon>Streptophyta</taxon>
        <taxon>Embryophyta</taxon>
        <taxon>Tracheophyta</taxon>
        <taxon>Spermatophyta</taxon>
        <taxon>Magnoliopsida</taxon>
        <taxon>eudicotyledons</taxon>
        <taxon>Gunneridae</taxon>
        <taxon>Pentapetalae</taxon>
        <taxon>asterids</taxon>
        <taxon>campanulids</taxon>
        <taxon>Asterales</taxon>
        <taxon>Asteraceae</taxon>
        <taxon>Asteroideae</taxon>
        <taxon>Anthemideae</taxon>
        <taxon>Artemisiinae</taxon>
        <taxon>Artemisia</taxon>
    </lineage>
</organism>
<keyword evidence="3" id="KW-1185">Reference proteome</keyword>
<reference evidence="2 3" key="1">
    <citation type="journal article" date="2018" name="Mol. Plant">
        <title>The genome of Artemisia annua provides insight into the evolution of Asteraceae family and artemisinin biosynthesis.</title>
        <authorList>
            <person name="Shen Q."/>
            <person name="Zhang L."/>
            <person name="Liao Z."/>
            <person name="Wang S."/>
            <person name="Yan T."/>
            <person name="Shi P."/>
            <person name="Liu M."/>
            <person name="Fu X."/>
            <person name="Pan Q."/>
            <person name="Wang Y."/>
            <person name="Lv Z."/>
            <person name="Lu X."/>
            <person name="Zhang F."/>
            <person name="Jiang W."/>
            <person name="Ma Y."/>
            <person name="Chen M."/>
            <person name="Hao X."/>
            <person name="Li L."/>
            <person name="Tang Y."/>
            <person name="Lv G."/>
            <person name="Zhou Y."/>
            <person name="Sun X."/>
            <person name="Brodelius P.E."/>
            <person name="Rose J.K.C."/>
            <person name="Tang K."/>
        </authorList>
    </citation>
    <scope>NUCLEOTIDE SEQUENCE [LARGE SCALE GENOMIC DNA]</scope>
    <source>
        <strain evidence="3">cv. Huhao1</strain>
        <tissue evidence="2">Leaf</tissue>
    </source>
</reference>
<dbReference type="InterPro" id="IPR044257">
    <property type="entry name" value="TRM32-like"/>
</dbReference>
<dbReference type="Pfam" id="PF14309">
    <property type="entry name" value="DUF4378"/>
    <property type="match status" value="1"/>
</dbReference>
<dbReference type="AlphaFoldDB" id="A0A2U1KMY8"/>
<gene>
    <name evidence="2" type="ORF">CTI12_AA583990</name>
</gene>
<proteinExistence type="predicted"/>
<dbReference type="STRING" id="35608.A0A2U1KMY8"/>
<evidence type="ECO:0000259" key="1">
    <source>
        <dbReference type="Pfam" id="PF14309"/>
    </source>
</evidence>
<dbReference type="Proteomes" id="UP000245207">
    <property type="component" value="Unassembled WGS sequence"/>
</dbReference>
<protein>
    <recommendedName>
        <fullName evidence="1">DUF4378 domain-containing protein</fullName>
    </recommendedName>
</protein>
<name>A0A2U1KMY8_ARTAN</name>
<comment type="caution">
    <text evidence="2">The sequence shown here is derived from an EMBL/GenBank/DDBJ whole genome shotgun (WGS) entry which is preliminary data.</text>
</comment>
<dbReference type="PANTHER" id="PTHR47071">
    <property type="entry name" value="PROTEIN TRM32"/>
    <property type="match status" value="1"/>
</dbReference>
<dbReference type="PANTHER" id="PTHR47071:SF2">
    <property type="entry name" value="PROTEIN TRM32"/>
    <property type="match status" value="1"/>
</dbReference>
<evidence type="ECO:0000313" key="2">
    <source>
        <dbReference type="EMBL" id="PWA38135.1"/>
    </source>
</evidence>
<dbReference type="EMBL" id="PKPP01015956">
    <property type="protein sequence ID" value="PWA38135.1"/>
    <property type="molecule type" value="Genomic_DNA"/>
</dbReference>
<accession>A0A2U1KMY8</accession>
<evidence type="ECO:0000313" key="3">
    <source>
        <dbReference type="Proteomes" id="UP000245207"/>
    </source>
</evidence>
<feature type="domain" description="DUF4378" evidence="1">
    <location>
        <begin position="439"/>
        <end position="599"/>
    </location>
</feature>